<comment type="caution">
    <text evidence="1">The sequence shown here is derived from an EMBL/GenBank/DDBJ whole genome shotgun (WGS) entry which is preliminary data.</text>
</comment>
<reference evidence="1 2" key="1">
    <citation type="journal article" date="2020" name="Mol. Plant">
        <title>The Chromosome-Based Rubber Tree Genome Provides New Insights into Spurge Genome Evolution and Rubber Biosynthesis.</title>
        <authorList>
            <person name="Liu J."/>
            <person name="Shi C."/>
            <person name="Shi C.C."/>
            <person name="Li W."/>
            <person name="Zhang Q.J."/>
            <person name="Zhang Y."/>
            <person name="Li K."/>
            <person name="Lu H.F."/>
            <person name="Shi C."/>
            <person name="Zhu S.T."/>
            <person name="Xiao Z.Y."/>
            <person name="Nan H."/>
            <person name="Yue Y."/>
            <person name="Zhu X.G."/>
            <person name="Wu Y."/>
            <person name="Hong X.N."/>
            <person name="Fan G.Y."/>
            <person name="Tong Y."/>
            <person name="Zhang D."/>
            <person name="Mao C.L."/>
            <person name="Liu Y.L."/>
            <person name="Hao S.J."/>
            <person name="Liu W.Q."/>
            <person name="Lv M.Q."/>
            <person name="Zhang H.B."/>
            <person name="Liu Y."/>
            <person name="Hu-Tang G.R."/>
            <person name="Wang J.P."/>
            <person name="Wang J.H."/>
            <person name="Sun Y.H."/>
            <person name="Ni S.B."/>
            <person name="Chen W.B."/>
            <person name="Zhang X.C."/>
            <person name="Jiao Y.N."/>
            <person name="Eichler E.E."/>
            <person name="Li G.H."/>
            <person name="Liu X."/>
            <person name="Gao L.Z."/>
        </authorList>
    </citation>
    <scope>NUCLEOTIDE SEQUENCE [LARGE SCALE GENOMIC DNA]</scope>
    <source>
        <strain evidence="2">cv. GT1</strain>
        <tissue evidence="1">Leaf</tissue>
    </source>
</reference>
<evidence type="ECO:0000313" key="1">
    <source>
        <dbReference type="EMBL" id="KAF2322901.1"/>
    </source>
</evidence>
<dbReference type="AlphaFoldDB" id="A0A6A6N9Q0"/>
<dbReference type="Proteomes" id="UP000467840">
    <property type="component" value="Chromosome 11"/>
</dbReference>
<proteinExistence type="predicted"/>
<protein>
    <submittedName>
        <fullName evidence="1">Uncharacterized protein</fullName>
    </submittedName>
</protein>
<name>A0A6A6N9Q0_HEVBR</name>
<keyword evidence="2" id="KW-1185">Reference proteome</keyword>
<accession>A0A6A6N9Q0</accession>
<dbReference type="EMBL" id="JAAGAX010000002">
    <property type="protein sequence ID" value="KAF2322901.1"/>
    <property type="molecule type" value="Genomic_DNA"/>
</dbReference>
<sequence>MPSKEISKSHEAIDRGIILDHVDLCCNENLGFMRIINNAYLSIGSGLPPLGFVKLNYDAGNLSDADVGYEIVIRDDRAIDLGFRRAMAESDC</sequence>
<gene>
    <name evidence="1" type="ORF">GH714_031938</name>
</gene>
<evidence type="ECO:0000313" key="2">
    <source>
        <dbReference type="Proteomes" id="UP000467840"/>
    </source>
</evidence>
<organism evidence="1 2">
    <name type="scientific">Hevea brasiliensis</name>
    <name type="common">Para rubber tree</name>
    <name type="synonym">Siphonia brasiliensis</name>
    <dbReference type="NCBI Taxonomy" id="3981"/>
    <lineage>
        <taxon>Eukaryota</taxon>
        <taxon>Viridiplantae</taxon>
        <taxon>Streptophyta</taxon>
        <taxon>Embryophyta</taxon>
        <taxon>Tracheophyta</taxon>
        <taxon>Spermatophyta</taxon>
        <taxon>Magnoliopsida</taxon>
        <taxon>eudicotyledons</taxon>
        <taxon>Gunneridae</taxon>
        <taxon>Pentapetalae</taxon>
        <taxon>rosids</taxon>
        <taxon>fabids</taxon>
        <taxon>Malpighiales</taxon>
        <taxon>Euphorbiaceae</taxon>
        <taxon>Crotonoideae</taxon>
        <taxon>Micrandreae</taxon>
        <taxon>Hevea</taxon>
    </lineage>
</organism>